<accession>H5X9R2</accession>
<dbReference type="GO" id="GO:0016020">
    <property type="term" value="C:membrane"/>
    <property type="evidence" value="ECO:0007669"/>
    <property type="project" value="UniProtKB-SubCell"/>
</dbReference>
<name>H5X9R2_9PSEU</name>
<dbReference type="STRING" id="882083.SacmaDRAFT_3277"/>
<dbReference type="eggNOG" id="COG1020">
    <property type="taxonomic scope" value="Bacteria"/>
</dbReference>
<feature type="compositionally biased region" description="Basic and acidic residues" evidence="5">
    <location>
        <begin position="325"/>
        <end position="337"/>
    </location>
</feature>
<feature type="transmembrane region" description="Helical" evidence="6">
    <location>
        <begin position="99"/>
        <end position="116"/>
    </location>
</feature>
<keyword evidence="2 6" id="KW-0812">Transmembrane</keyword>
<feature type="transmembrane region" description="Helical" evidence="6">
    <location>
        <begin position="229"/>
        <end position="249"/>
    </location>
</feature>
<keyword evidence="9" id="KW-1185">Reference proteome</keyword>
<comment type="subcellular location">
    <subcellularLocation>
        <location evidence="1">Membrane</location>
        <topology evidence="1">Multi-pass membrane protein</topology>
    </subcellularLocation>
</comment>
<feature type="region of interest" description="Disordered" evidence="5">
    <location>
        <begin position="317"/>
        <end position="337"/>
    </location>
</feature>
<evidence type="ECO:0000313" key="9">
    <source>
        <dbReference type="Proteomes" id="UP000004926"/>
    </source>
</evidence>
<protein>
    <recommendedName>
        <fullName evidence="7">Inositolphosphotransferase Aur1/Ipt1 domain-containing protein</fullName>
    </recommendedName>
</protein>
<feature type="transmembrane region" description="Helical" evidence="6">
    <location>
        <begin position="30"/>
        <end position="47"/>
    </location>
</feature>
<dbReference type="AlphaFoldDB" id="H5X9R2"/>
<dbReference type="HOGENOM" id="CLU_462999_0_0_11"/>
<keyword evidence="4 6" id="KW-0472">Membrane</keyword>
<evidence type="ECO:0000313" key="8">
    <source>
        <dbReference type="EMBL" id="EHR51502.1"/>
    </source>
</evidence>
<dbReference type="Pfam" id="PF14378">
    <property type="entry name" value="PAP2_3"/>
    <property type="match status" value="1"/>
</dbReference>
<dbReference type="RefSeq" id="WP_009154885.1">
    <property type="nucleotide sequence ID" value="NZ_CM001439.1"/>
</dbReference>
<evidence type="ECO:0000256" key="3">
    <source>
        <dbReference type="ARBA" id="ARBA00022989"/>
    </source>
</evidence>
<evidence type="ECO:0000256" key="5">
    <source>
        <dbReference type="SAM" id="MobiDB-lite"/>
    </source>
</evidence>
<dbReference type="PANTHER" id="PTHR31310">
    <property type="match status" value="1"/>
</dbReference>
<dbReference type="CDD" id="cd03386">
    <property type="entry name" value="PAP2_Aur1_like"/>
    <property type="match status" value="1"/>
</dbReference>
<evidence type="ECO:0000256" key="6">
    <source>
        <dbReference type="SAM" id="Phobius"/>
    </source>
</evidence>
<evidence type="ECO:0000256" key="4">
    <source>
        <dbReference type="ARBA" id="ARBA00023136"/>
    </source>
</evidence>
<evidence type="ECO:0000256" key="2">
    <source>
        <dbReference type="ARBA" id="ARBA00022692"/>
    </source>
</evidence>
<dbReference type="InterPro" id="IPR026841">
    <property type="entry name" value="Aur1/Ipt1"/>
</dbReference>
<proteinExistence type="predicted"/>
<dbReference type="Proteomes" id="UP000004926">
    <property type="component" value="Chromosome"/>
</dbReference>
<dbReference type="InterPro" id="IPR052185">
    <property type="entry name" value="IPC_Synthase-Related"/>
</dbReference>
<organism evidence="8 9">
    <name type="scientific">Saccharomonospora marina XMU15</name>
    <dbReference type="NCBI Taxonomy" id="882083"/>
    <lineage>
        <taxon>Bacteria</taxon>
        <taxon>Bacillati</taxon>
        <taxon>Actinomycetota</taxon>
        <taxon>Actinomycetes</taxon>
        <taxon>Pseudonocardiales</taxon>
        <taxon>Pseudonocardiaceae</taxon>
        <taxon>Saccharomonospora</taxon>
    </lineage>
</organism>
<evidence type="ECO:0000256" key="1">
    <source>
        <dbReference type="ARBA" id="ARBA00004141"/>
    </source>
</evidence>
<gene>
    <name evidence="8" type="ORF">SacmaDRAFT_3277</name>
</gene>
<dbReference type="PANTHER" id="PTHR31310:SF7">
    <property type="entry name" value="PA-PHOSPHATASE RELATED-FAMILY PROTEIN DDB_G0268928"/>
    <property type="match status" value="1"/>
</dbReference>
<evidence type="ECO:0000259" key="7">
    <source>
        <dbReference type="Pfam" id="PF14378"/>
    </source>
</evidence>
<feature type="transmembrane region" description="Helical" evidence="6">
    <location>
        <begin position="128"/>
        <end position="146"/>
    </location>
</feature>
<reference evidence="8 9" key="1">
    <citation type="journal article" date="2012" name="Stand. Genomic Sci.">
        <title>Genome sequence of the ocean sediment bacterium Saccharomonospora marina type strain (XMU15(T)).</title>
        <authorList>
            <person name="Klenk H.P."/>
            <person name="Lu M."/>
            <person name="Lucas S."/>
            <person name="Lapidus A."/>
            <person name="Copeland A."/>
            <person name="Pitluck S."/>
            <person name="Goodwin L.A."/>
            <person name="Han C."/>
            <person name="Tapia R."/>
            <person name="Brambilla E.M."/>
            <person name="Potter G."/>
            <person name="Land M."/>
            <person name="Ivanova N."/>
            <person name="Rohde M."/>
            <person name="Goker M."/>
            <person name="Detter J.C."/>
            <person name="Li W.J."/>
            <person name="Kyrpides N.C."/>
            <person name="Woyke T."/>
        </authorList>
    </citation>
    <scope>NUCLEOTIDE SEQUENCE [LARGE SCALE GENOMIC DNA]</scope>
    <source>
        <strain evidence="8 9">XMU15</strain>
    </source>
</reference>
<dbReference type="EMBL" id="CM001439">
    <property type="protein sequence ID" value="EHR51502.1"/>
    <property type="molecule type" value="Genomic_DNA"/>
</dbReference>
<sequence>MIYGVVLTAGSGVHAAAAGTGIGADRRLRWWVEILFGLALFGVYLFVQSWPLPGHVARAMANGEAILAFEQALHTDFELPMNLWLADAGRLRVVANYEYAFTYIVTTLAVLVWLFVRRPRVYRWARDSFALVNLFALVCFWLYPVAPPRLLPDAGFVDTVRLSGTWGSWGSPMVDNANQFAAMPSLHIGWAVWVSVVLARIASGWLAQLASAVHVLVTFLVIIATGNHYWLDAVGGVLVVWLGVAGAGLRLRPQYIRGGSERLLRANVGRLLLLDEGRIEQGTAGGTAGTGTASTGTASTAGTGLATLRQRVRGLVTANPRRAPGRTDQEERPEPDWSWHLPEYDLCGQGEQVARAAVHGIAADLVAWPLPPDRPPWRCALVSGDGVAAVVQVVAPAPRGRAGNGTDPDAGGRPRGLRLTVVGLDERAVCELAAAHRATVSEVLLSAVTGALVGGQPDTLSDPVRVWLADRAGVVPVDVPLRDMRPERRLAMLAGTLGSKPRRAEDTRLGGEAAGRLWYEPALDELPVRAAVPLVPPGPDSPLGLGVQAVDGTLWIGALLACELVGDVDRFGARLRTELAELGLESRRG</sequence>
<feature type="domain" description="Inositolphosphotransferase Aur1/Ipt1" evidence="7">
    <location>
        <begin position="65"/>
        <end position="244"/>
    </location>
</feature>
<feature type="transmembrane region" description="Helical" evidence="6">
    <location>
        <begin position="205"/>
        <end position="223"/>
    </location>
</feature>
<keyword evidence="3 6" id="KW-1133">Transmembrane helix</keyword>